<dbReference type="AlphaFoldDB" id="A0A1G9DFX0"/>
<evidence type="ECO:0000313" key="6">
    <source>
        <dbReference type="Proteomes" id="UP000198683"/>
    </source>
</evidence>
<evidence type="ECO:0000256" key="1">
    <source>
        <dbReference type="ARBA" id="ARBA00022448"/>
    </source>
</evidence>
<protein>
    <submittedName>
        <fullName evidence="5">Hemoglobin</fullName>
    </submittedName>
</protein>
<evidence type="ECO:0000256" key="2">
    <source>
        <dbReference type="ARBA" id="ARBA00022617"/>
    </source>
</evidence>
<proteinExistence type="predicted"/>
<dbReference type="RefSeq" id="WP_090765903.1">
    <property type="nucleotide sequence ID" value="NZ_FNFB01000009.1"/>
</dbReference>
<gene>
    <name evidence="5" type="ORF">SAMN05421874_109124</name>
</gene>
<dbReference type="GO" id="GO:0046872">
    <property type="term" value="F:metal ion binding"/>
    <property type="evidence" value="ECO:0007669"/>
    <property type="project" value="UniProtKB-KW"/>
</dbReference>
<dbReference type="Gene3D" id="1.10.490.10">
    <property type="entry name" value="Globins"/>
    <property type="match status" value="1"/>
</dbReference>
<keyword evidence="1" id="KW-0813">Transport</keyword>
<keyword evidence="2" id="KW-0349">Heme</keyword>
<keyword evidence="4" id="KW-0408">Iron</keyword>
<dbReference type="GO" id="GO:0020037">
    <property type="term" value="F:heme binding"/>
    <property type="evidence" value="ECO:0007669"/>
    <property type="project" value="InterPro"/>
</dbReference>
<evidence type="ECO:0000313" key="5">
    <source>
        <dbReference type="EMBL" id="SDK62776.1"/>
    </source>
</evidence>
<dbReference type="OrthoDB" id="9798157at2"/>
<evidence type="ECO:0000256" key="4">
    <source>
        <dbReference type="ARBA" id="ARBA00023004"/>
    </source>
</evidence>
<dbReference type="InterPro" id="IPR012292">
    <property type="entry name" value="Globin/Proto"/>
</dbReference>
<evidence type="ECO:0000256" key="3">
    <source>
        <dbReference type="ARBA" id="ARBA00022723"/>
    </source>
</evidence>
<dbReference type="STRING" id="683260.SAMN05421874_109124"/>
<name>A0A1G9DFX0_9ACTN</name>
<keyword evidence="3" id="KW-0479">Metal-binding</keyword>
<reference evidence="5 6" key="1">
    <citation type="submission" date="2016-10" db="EMBL/GenBank/DDBJ databases">
        <authorList>
            <person name="de Groot N.N."/>
        </authorList>
    </citation>
    <scope>NUCLEOTIDE SEQUENCE [LARGE SCALE GENOMIC DNA]</scope>
    <source>
        <strain evidence="5 6">CGMCC 4.5681</strain>
    </source>
</reference>
<dbReference type="InterPro" id="IPR001486">
    <property type="entry name" value="Hemoglobin_trunc"/>
</dbReference>
<dbReference type="EMBL" id="FNFB01000009">
    <property type="protein sequence ID" value="SDK62776.1"/>
    <property type="molecule type" value="Genomic_DNA"/>
</dbReference>
<dbReference type="Pfam" id="PF01152">
    <property type="entry name" value="Bac_globin"/>
    <property type="match status" value="1"/>
</dbReference>
<dbReference type="GO" id="GO:0019825">
    <property type="term" value="F:oxygen binding"/>
    <property type="evidence" value="ECO:0007669"/>
    <property type="project" value="InterPro"/>
</dbReference>
<dbReference type="Proteomes" id="UP000198683">
    <property type="component" value="Unassembled WGS sequence"/>
</dbReference>
<dbReference type="InterPro" id="IPR009050">
    <property type="entry name" value="Globin-like_sf"/>
</dbReference>
<keyword evidence="6" id="KW-1185">Reference proteome</keyword>
<dbReference type="SUPFAM" id="SSF46458">
    <property type="entry name" value="Globin-like"/>
    <property type="match status" value="1"/>
</dbReference>
<sequence length="150" mass="16327">MSRTSIFEGAGGEPALLALAAAHHRRCLLDPVLNHPFSRGTRPDHVRRLAAYWAEVFGGPARASAEVPHSAMLALHAGNGMESDMGERFLACFLAAIDDAGLPDDPELRRALRAYMEWAIDDVLSYSPPGSEVPAGLPVPRWSWNGLEER</sequence>
<dbReference type="CDD" id="cd14775">
    <property type="entry name" value="TrHb2_O-like"/>
    <property type="match status" value="1"/>
</dbReference>
<organism evidence="5 6">
    <name type="scientific">Nonomuraea maritima</name>
    <dbReference type="NCBI Taxonomy" id="683260"/>
    <lineage>
        <taxon>Bacteria</taxon>
        <taxon>Bacillati</taxon>
        <taxon>Actinomycetota</taxon>
        <taxon>Actinomycetes</taxon>
        <taxon>Streptosporangiales</taxon>
        <taxon>Streptosporangiaceae</taxon>
        <taxon>Nonomuraea</taxon>
    </lineage>
</organism>
<accession>A0A1G9DFX0</accession>